<evidence type="ECO:0000256" key="3">
    <source>
        <dbReference type="ARBA" id="ARBA00012780"/>
    </source>
</evidence>
<dbReference type="OMA" id="HYGNILD"/>
<keyword evidence="7 9" id="KW-0326">Glycosidase</keyword>
<dbReference type="EnsemblPlants" id="Pp3c26_9710V3.5">
    <property type="protein sequence ID" value="Pp3c26_9710V3.5"/>
    <property type="gene ID" value="Pp3c26_9710"/>
</dbReference>
<gene>
    <name evidence="14" type="primary">LOC112277722</name>
    <name evidence="13" type="ORF">PHYPA_030431</name>
</gene>
<dbReference type="Gramene" id="Pp3c26_9710V3.5">
    <property type="protein sequence ID" value="Pp3c26_9710V3.5"/>
    <property type="gene ID" value="Pp3c26_9710"/>
</dbReference>
<keyword evidence="6" id="KW-1015">Disulfide bond</keyword>
<dbReference type="Proteomes" id="UP000006727">
    <property type="component" value="Chromosome 26"/>
</dbReference>
<dbReference type="SMART" id="SM00768">
    <property type="entry name" value="X8"/>
    <property type="match status" value="1"/>
</dbReference>
<dbReference type="STRING" id="3218.A0A2K1ICE0"/>
<feature type="domain" description="X8" evidence="12">
    <location>
        <begin position="411"/>
        <end position="496"/>
    </location>
</feature>
<evidence type="ECO:0000256" key="4">
    <source>
        <dbReference type="ARBA" id="ARBA00022729"/>
    </source>
</evidence>
<dbReference type="Pfam" id="PF07983">
    <property type="entry name" value="X8"/>
    <property type="match status" value="1"/>
</dbReference>
<dbReference type="GeneID" id="112277722"/>
<evidence type="ECO:0000256" key="2">
    <source>
        <dbReference type="ARBA" id="ARBA00008773"/>
    </source>
</evidence>
<feature type="compositionally biased region" description="Low complexity" evidence="10">
    <location>
        <begin position="357"/>
        <end position="371"/>
    </location>
</feature>
<reference evidence="14" key="3">
    <citation type="submission" date="2020-12" db="UniProtKB">
        <authorList>
            <consortium name="EnsemblPlants"/>
        </authorList>
    </citation>
    <scope>IDENTIFICATION</scope>
</reference>
<dbReference type="EnsemblPlants" id="Pp3c26_9710V3.2">
    <property type="protein sequence ID" value="Pp3c26_9710V3.2"/>
    <property type="gene ID" value="Pp3c26_9710"/>
</dbReference>
<evidence type="ECO:0000256" key="5">
    <source>
        <dbReference type="ARBA" id="ARBA00022801"/>
    </source>
</evidence>
<evidence type="ECO:0000256" key="7">
    <source>
        <dbReference type="ARBA" id="ARBA00023295"/>
    </source>
</evidence>
<dbReference type="Pfam" id="PF00332">
    <property type="entry name" value="Glyco_hydro_17"/>
    <property type="match status" value="1"/>
</dbReference>
<evidence type="ECO:0000313" key="15">
    <source>
        <dbReference type="Proteomes" id="UP000006727"/>
    </source>
</evidence>
<dbReference type="Gramene" id="Pp3c26_9710V3.4">
    <property type="protein sequence ID" value="Pp3c26_9710V3.4"/>
    <property type="gene ID" value="Pp3c26_9710"/>
</dbReference>
<feature type="region of interest" description="Disordered" evidence="10">
    <location>
        <begin position="342"/>
        <end position="408"/>
    </location>
</feature>
<proteinExistence type="inferred from homology"/>
<dbReference type="GO" id="GO:0042973">
    <property type="term" value="F:glucan endo-1,3-beta-D-glucosidase activity"/>
    <property type="evidence" value="ECO:0007669"/>
    <property type="project" value="UniProtKB-EC"/>
</dbReference>
<comment type="catalytic activity">
    <reaction evidence="1">
        <text>Hydrolysis of (1-&gt;3)-beta-D-glucosidic linkages in (1-&gt;3)-beta-D-glucans.</text>
        <dbReference type="EC" id="3.2.1.39"/>
    </reaction>
</comment>
<dbReference type="InterPro" id="IPR012946">
    <property type="entry name" value="X8"/>
</dbReference>
<dbReference type="AlphaFoldDB" id="A0A2K1ICE0"/>
<dbReference type="Gramene" id="Pp3c26_9710V3.2">
    <property type="protein sequence ID" value="Pp3c26_9710V3.2"/>
    <property type="gene ID" value="Pp3c26_9710"/>
</dbReference>
<evidence type="ECO:0000256" key="8">
    <source>
        <dbReference type="RuleBase" id="RU004335"/>
    </source>
</evidence>
<evidence type="ECO:0000259" key="12">
    <source>
        <dbReference type="SMART" id="SM00768"/>
    </source>
</evidence>
<keyword evidence="5 9" id="KW-0378">Hydrolase</keyword>
<evidence type="ECO:0000256" key="1">
    <source>
        <dbReference type="ARBA" id="ARBA00000382"/>
    </source>
</evidence>
<reference evidence="13 15" key="1">
    <citation type="journal article" date="2008" name="Science">
        <title>The Physcomitrella genome reveals evolutionary insights into the conquest of land by plants.</title>
        <authorList>
            <person name="Rensing S."/>
            <person name="Lang D."/>
            <person name="Zimmer A."/>
            <person name="Terry A."/>
            <person name="Salamov A."/>
            <person name="Shapiro H."/>
            <person name="Nishiyama T."/>
            <person name="Perroud P.-F."/>
            <person name="Lindquist E."/>
            <person name="Kamisugi Y."/>
            <person name="Tanahashi T."/>
            <person name="Sakakibara K."/>
            <person name="Fujita T."/>
            <person name="Oishi K."/>
            <person name="Shin-I T."/>
            <person name="Kuroki Y."/>
            <person name="Toyoda A."/>
            <person name="Suzuki Y."/>
            <person name="Hashimoto A."/>
            <person name="Yamaguchi K."/>
            <person name="Sugano A."/>
            <person name="Kohara Y."/>
            <person name="Fujiyama A."/>
            <person name="Anterola A."/>
            <person name="Aoki S."/>
            <person name="Ashton N."/>
            <person name="Barbazuk W.B."/>
            <person name="Barker E."/>
            <person name="Bennetzen J."/>
            <person name="Bezanilla M."/>
            <person name="Blankenship R."/>
            <person name="Cho S.H."/>
            <person name="Dutcher S."/>
            <person name="Estelle M."/>
            <person name="Fawcett J.A."/>
            <person name="Gundlach H."/>
            <person name="Hanada K."/>
            <person name="Heyl A."/>
            <person name="Hicks K.A."/>
            <person name="Hugh J."/>
            <person name="Lohr M."/>
            <person name="Mayer K."/>
            <person name="Melkozernov A."/>
            <person name="Murata T."/>
            <person name="Nelson D."/>
            <person name="Pils B."/>
            <person name="Prigge M."/>
            <person name="Reiss B."/>
            <person name="Renner T."/>
            <person name="Rombauts S."/>
            <person name="Rushton P."/>
            <person name="Sanderfoot A."/>
            <person name="Schween G."/>
            <person name="Shiu S.-H."/>
            <person name="Stueber K."/>
            <person name="Theodoulou F.L."/>
            <person name="Tu H."/>
            <person name="Van de Peer Y."/>
            <person name="Verrier P.J."/>
            <person name="Waters E."/>
            <person name="Wood A."/>
            <person name="Yang L."/>
            <person name="Cove D."/>
            <person name="Cuming A."/>
            <person name="Hasebe M."/>
            <person name="Lucas S."/>
            <person name="Mishler D.B."/>
            <person name="Reski R."/>
            <person name="Grigoriev I."/>
            <person name="Quatrano R.S."/>
            <person name="Boore J.L."/>
        </authorList>
    </citation>
    <scope>NUCLEOTIDE SEQUENCE [LARGE SCALE GENOMIC DNA]</scope>
    <source>
        <strain evidence="14 15">cv. Gransden 2004</strain>
    </source>
</reference>
<dbReference type="EC" id="3.2.1.39" evidence="3"/>
<feature type="compositionally biased region" description="Pro residues" evidence="10">
    <location>
        <begin position="372"/>
        <end position="402"/>
    </location>
</feature>
<dbReference type="FunFam" id="3.20.20.80:FF:000005">
    <property type="entry name" value="Glucan endo-1,3-beta-glucosidase 14"/>
    <property type="match status" value="1"/>
</dbReference>
<keyword evidence="4 11" id="KW-0732">Signal</keyword>
<dbReference type="PaxDb" id="3218-PP1S6_62V6.1"/>
<comment type="similarity">
    <text evidence="2 8">Belongs to the glycosyl hydrolase 17 family.</text>
</comment>
<keyword evidence="15" id="KW-1185">Reference proteome</keyword>
<dbReference type="Gene3D" id="1.20.58.1040">
    <property type="match status" value="1"/>
</dbReference>
<sequence length="497" mass="52291">MKLFHFISFLSCLAACIPLSGAGTIGVNYGVLGNNLPTPAATTKLILSTTIRNVKLYNTDPATLQSFANTGIKVIVSAGNDNIPLLASSLASSQSWVQTNVAAYMPATQIIAIALGNEVLMTNPELAGQLVTALVNVHTSLVNLKLDATVKVSSPQSLGVLSKSYPPSQGVFKENFTSTFKDLLSFHQQTMSPLMVNAYPYFAYTATPNNVSVNYALFQTNAGVTDLNTGLHYGNILDAQLDAVYSAMASLGYTDVNLLVSETGWPSGGGPDEIGASVPFAQLYNENLIQHITLNTGTPLRPNASIDTYIFALYNENLKPGAVSERFYGLFNVDQSPVYNVGLTGGSTRNPPPAAPSPVGGVASPPLQTPSMPLPPNSQPLPPLASAPPPLSVPSSPAPPAAPSTSPQGKTWCVAKAGAPEQDMLNALNYACGVGTTDCSAIQPGAMCYFPNTLVAHASFAFNEYYHKFGANYYNCYFNGTAIISNSDPSYAGCTFA</sequence>
<reference evidence="13 15" key="2">
    <citation type="journal article" date="2018" name="Plant J.">
        <title>The Physcomitrella patens chromosome-scale assembly reveals moss genome structure and evolution.</title>
        <authorList>
            <person name="Lang D."/>
            <person name="Ullrich K.K."/>
            <person name="Murat F."/>
            <person name="Fuchs J."/>
            <person name="Jenkins J."/>
            <person name="Haas F.B."/>
            <person name="Piednoel M."/>
            <person name="Gundlach H."/>
            <person name="Van Bel M."/>
            <person name="Meyberg R."/>
            <person name="Vives C."/>
            <person name="Morata J."/>
            <person name="Symeonidi A."/>
            <person name="Hiss M."/>
            <person name="Muchero W."/>
            <person name="Kamisugi Y."/>
            <person name="Saleh O."/>
            <person name="Blanc G."/>
            <person name="Decker E.L."/>
            <person name="van Gessel N."/>
            <person name="Grimwood J."/>
            <person name="Hayes R.D."/>
            <person name="Graham S.W."/>
            <person name="Gunter L.E."/>
            <person name="McDaniel S.F."/>
            <person name="Hoernstein S.N.W."/>
            <person name="Larsson A."/>
            <person name="Li F.W."/>
            <person name="Perroud P.F."/>
            <person name="Phillips J."/>
            <person name="Ranjan P."/>
            <person name="Rokshar D.S."/>
            <person name="Rothfels C.J."/>
            <person name="Schneider L."/>
            <person name="Shu S."/>
            <person name="Stevenson D.W."/>
            <person name="Thummler F."/>
            <person name="Tillich M."/>
            <person name="Villarreal Aguilar J.C."/>
            <person name="Widiez T."/>
            <person name="Wong G.K."/>
            <person name="Wymore A."/>
            <person name="Zhang Y."/>
            <person name="Zimmer A.D."/>
            <person name="Quatrano R.S."/>
            <person name="Mayer K.F.X."/>
            <person name="Goodstein D."/>
            <person name="Casacuberta J.M."/>
            <person name="Vandepoele K."/>
            <person name="Reski R."/>
            <person name="Cuming A.C."/>
            <person name="Tuskan G.A."/>
            <person name="Maumus F."/>
            <person name="Salse J."/>
            <person name="Schmutz J."/>
            <person name="Rensing S.A."/>
        </authorList>
    </citation>
    <scope>NUCLEOTIDE SEQUENCE [LARGE SCALE GENOMIC DNA]</scope>
    <source>
        <strain evidence="14 15">cv. Gransden 2004</strain>
    </source>
</reference>
<dbReference type="InterPro" id="IPR000490">
    <property type="entry name" value="Glyco_hydro_17"/>
</dbReference>
<dbReference type="Gramene" id="Pp3c26_9710V3.1">
    <property type="protein sequence ID" value="Pp3c26_9710V3.1"/>
    <property type="gene ID" value="Pp3c26_9710"/>
</dbReference>
<organism evidence="13">
    <name type="scientific">Physcomitrium patens</name>
    <name type="common">Spreading-leaved earth moss</name>
    <name type="synonym">Physcomitrella patens</name>
    <dbReference type="NCBI Taxonomy" id="3218"/>
    <lineage>
        <taxon>Eukaryota</taxon>
        <taxon>Viridiplantae</taxon>
        <taxon>Streptophyta</taxon>
        <taxon>Embryophyta</taxon>
        <taxon>Bryophyta</taxon>
        <taxon>Bryophytina</taxon>
        <taxon>Bryopsida</taxon>
        <taxon>Funariidae</taxon>
        <taxon>Funariales</taxon>
        <taxon>Funariaceae</taxon>
        <taxon>Physcomitrium</taxon>
    </lineage>
</organism>
<dbReference type="PANTHER" id="PTHR32227">
    <property type="entry name" value="GLUCAN ENDO-1,3-BETA-GLUCOSIDASE BG1-RELATED-RELATED"/>
    <property type="match status" value="1"/>
</dbReference>
<dbReference type="EnsemblPlants" id="Pp3c26_9710V3.1">
    <property type="protein sequence ID" value="Pp3c26_9710V3.1"/>
    <property type="gene ID" value="Pp3c26_9710"/>
</dbReference>
<feature type="signal peptide" evidence="11">
    <location>
        <begin position="1"/>
        <end position="22"/>
    </location>
</feature>
<dbReference type="GO" id="GO:0005886">
    <property type="term" value="C:plasma membrane"/>
    <property type="evidence" value="ECO:0000318"/>
    <property type="project" value="GO_Central"/>
</dbReference>
<evidence type="ECO:0000256" key="9">
    <source>
        <dbReference type="RuleBase" id="RU004336"/>
    </source>
</evidence>
<dbReference type="Gene3D" id="3.20.20.80">
    <property type="entry name" value="Glycosidases"/>
    <property type="match status" value="1"/>
</dbReference>
<dbReference type="OrthoDB" id="941679at2759"/>
<protein>
    <recommendedName>
        <fullName evidence="3">glucan endo-1,3-beta-D-glucosidase</fullName>
        <ecNumber evidence="3">3.2.1.39</ecNumber>
    </recommendedName>
</protein>
<evidence type="ECO:0000256" key="11">
    <source>
        <dbReference type="SAM" id="SignalP"/>
    </source>
</evidence>
<evidence type="ECO:0000256" key="6">
    <source>
        <dbReference type="ARBA" id="ARBA00023157"/>
    </source>
</evidence>
<dbReference type="InterPro" id="IPR044965">
    <property type="entry name" value="Glyco_hydro_17_plant"/>
</dbReference>
<dbReference type="FunFam" id="1.20.58.1040:FF:000012">
    <property type="entry name" value="Predicted protein"/>
    <property type="match status" value="1"/>
</dbReference>
<dbReference type="RefSeq" id="XP_024366140.1">
    <property type="nucleotide sequence ID" value="XM_024510372.2"/>
</dbReference>
<evidence type="ECO:0000313" key="14">
    <source>
        <dbReference type="EnsemblPlants" id="Pp3c26_9710V3.1"/>
    </source>
</evidence>
<evidence type="ECO:0000256" key="10">
    <source>
        <dbReference type="SAM" id="MobiDB-lite"/>
    </source>
</evidence>
<name>A0A2K1ICE0_PHYPA</name>
<dbReference type="GO" id="GO:0005975">
    <property type="term" value="P:carbohydrate metabolic process"/>
    <property type="evidence" value="ECO:0007669"/>
    <property type="project" value="InterPro"/>
</dbReference>
<dbReference type="InterPro" id="IPR017853">
    <property type="entry name" value="GH"/>
</dbReference>
<feature type="chain" id="PRO_5044576214" description="glucan endo-1,3-beta-D-glucosidase" evidence="11">
    <location>
        <begin position="23"/>
        <end position="497"/>
    </location>
</feature>
<dbReference type="EnsemblPlants" id="Pp3c26_9710V3.4">
    <property type="protein sequence ID" value="Pp3c26_9710V3.4"/>
    <property type="gene ID" value="Pp3c26_9710"/>
</dbReference>
<accession>A0A2K1ICE0</accession>
<evidence type="ECO:0000313" key="13">
    <source>
        <dbReference type="EMBL" id="PNR26950.1"/>
    </source>
</evidence>
<dbReference type="PROSITE" id="PS00587">
    <property type="entry name" value="GLYCOSYL_HYDROL_F17"/>
    <property type="match status" value="1"/>
</dbReference>
<dbReference type="SUPFAM" id="SSF51445">
    <property type="entry name" value="(Trans)glycosidases"/>
    <property type="match status" value="1"/>
</dbReference>
<dbReference type="EMBL" id="ABEU02000026">
    <property type="protein sequence ID" value="PNR26950.1"/>
    <property type="molecule type" value="Genomic_DNA"/>
</dbReference>